<dbReference type="SUPFAM" id="SSF46785">
    <property type="entry name" value="Winged helix' DNA-binding domain"/>
    <property type="match status" value="1"/>
</dbReference>
<evidence type="ECO:0000313" key="6">
    <source>
        <dbReference type="EMBL" id="GFZ81526.1"/>
    </source>
</evidence>
<evidence type="ECO:0000313" key="7">
    <source>
        <dbReference type="Proteomes" id="UP000627715"/>
    </source>
</evidence>
<evidence type="ECO:0000256" key="1">
    <source>
        <dbReference type="ARBA" id="ARBA00009437"/>
    </source>
</evidence>
<dbReference type="InterPro" id="IPR037404">
    <property type="entry name" value="IlvY_PBP2"/>
</dbReference>
<comment type="caution">
    <text evidence="6">The sequence shown here is derived from an EMBL/GenBank/DDBJ whole genome shotgun (WGS) entry which is preliminary data.</text>
</comment>
<dbReference type="CDD" id="cd08430">
    <property type="entry name" value="PBP2_IlvY"/>
    <property type="match status" value="1"/>
</dbReference>
<keyword evidence="3" id="KW-0238">DNA-binding</keyword>
<dbReference type="GO" id="GO:0003700">
    <property type="term" value="F:DNA-binding transcription factor activity"/>
    <property type="evidence" value="ECO:0007669"/>
    <property type="project" value="InterPro"/>
</dbReference>
<comment type="similarity">
    <text evidence="1">Belongs to the LysR transcriptional regulatory family.</text>
</comment>
<keyword evidence="2" id="KW-0805">Transcription regulation</keyword>
<keyword evidence="7" id="KW-1185">Reference proteome</keyword>
<dbReference type="PRINTS" id="PR00039">
    <property type="entry name" value="HTHLYSR"/>
</dbReference>
<dbReference type="Gene3D" id="3.40.190.10">
    <property type="entry name" value="Periplasmic binding protein-like II"/>
    <property type="match status" value="2"/>
</dbReference>
<organism evidence="6 7">
    <name type="scientific">Pseudohongiella nitratireducens</name>
    <dbReference type="NCBI Taxonomy" id="1768907"/>
    <lineage>
        <taxon>Bacteria</taxon>
        <taxon>Pseudomonadati</taxon>
        <taxon>Pseudomonadota</taxon>
        <taxon>Gammaproteobacteria</taxon>
        <taxon>Pseudomonadales</taxon>
        <taxon>Pseudohongiellaceae</taxon>
        <taxon>Pseudohongiella</taxon>
    </lineage>
</organism>
<dbReference type="Pfam" id="PF00126">
    <property type="entry name" value="HTH_1"/>
    <property type="match status" value="1"/>
</dbReference>
<dbReference type="PROSITE" id="PS50931">
    <property type="entry name" value="HTH_LYSR"/>
    <property type="match status" value="1"/>
</dbReference>
<reference evidence="6" key="2">
    <citation type="submission" date="2020-09" db="EMBL/GenBank/DDBJ databases">
        <authorList>
            <person name="Sun Q."/>
            <person name="Zhou Y."/>
        </authorList>
    </citation>
    <scope>NUCLEOTIDE SEQUENCE</scope>
    <source>
        <strain evidence="6">CGMCC 1.15425</strain>
    </source>
</reference>
<evidence type="ECO:0000256" key="4">
    <source>
        <dbReference type="ARBA" id="ARBA00023163"/>
    </source>
</evidence>
<dbReference type="InterPro" id="IPR000847">
    <property type="entry name" value="LysR_HTH_N"/>
</dbReference>
<protein>
    <submittedName>
        <fullName evidence="6">Transcriptional regulator IlvY</fullName>
    </submittedName>
</protein>
<dbReference type="InterPro" id="IPR036388">
    <property type="entry name" value="WH-like_DNA-bd_sf"/>
</dbReference>
<dbReference type="PANTHER" id="PTHR30126:SF81">
    <property type="entry name" value="HTH-TYPE TRANSCRIPTIONAL REGULATOR ILVY"/>
    <property type="match status" value="1"/>
</dbReference>
<evidence type="ECO:0000256" key="3">
    <source>
        <dbReference type="ARBA" id="ARBA00023125"/>
    </source>
</evidence>
<evidence type="ECO:0000256" key="2">
    <source>
        <dbReference type="ARBA" id="ARBA00023015"/>
    </source>
</evidence>
<dbReference type="GO" id="GO:0000976">
    <property type="term" value="F:transcription cis-regulatory region binding"/>
    <property type="evidence" value="ECO:0007669"/>
    <property type="project" value="TreeGrafter"/>
</dbReference>
<accession>A0A916QLU3</accession>
<dbReference type="AlphaFoldDB" id="A0A916QLU3"/>
<dbReference type="Gene3D" id="1.10.10.10">
    <property type="entry name" value="Winged helix-like DNA-binding domain superfamily/Winged helix DNA-binding domain"/>
    <property type="match status" value="1"/>
</dbReference>
<dbReference type="RefSeq" id="WP_068811341.1">
    <property type="nucleotide sequence ID" value="NZ_BMIY01000011.1"/>
</dbReference>
<dbReference type="PANTHER" id="PTHR30126">
    <property type="entry name" value="HTH-TYPE TRANSCRIPTIONAL REGULATOR"/>
    <property type="match status" value="1"/>
</dbReference>
<proteinExistence type="inferred from homology"/>
<reference evidence="6" key="1">
    <citation type="journal article" date="2014" name="Int. J. Syst. Evol. Microbiol.">
        <title>Complete genome sequence of Corynebacterium casei LMG S-19264T (=DSM 44701T), isolated from a smear-ripened cheese.</title>
        <authorList>
            <consortium name="US DOE Joint Genome Institute (JGI-PGF)"/>
            <person name="Walter F."/>
            <person name="Albersmeier A."/>
            <person name="Kalinowski J."/>
            <person name="Ruckert C."/>
        </authorList>
    </citation>
    <scope>NUCLEOTIDE SEQUENCE</scope>
    <source>
        <strain evidence="6">CGMCC 1.15425</strain>
    </source>
</reference>
<dbReference type="OrthoDB" id="9803735at2"/>
<sequence length="304" mass="33958">MDLKDLKLFLHLCKTLHFSRSSRELHISPSGLTRAVQRLEQELGVVLFERDKRTVRQTEAGVKLQAFAESTLEQRQLLLEQLGDRAELNGTLSLFCSVTASYSFLHTMLQRFRAGHPQIEIQLHTGDAAQAFQRVIDEKDDLAIAALPAKLPDPLAFVELGRSRLIGIGPAADCPVRRHIRTASKSGSFNWDQVPLILPEAGLARDRVEQWFREQGVKPRVYAHVSGHEAMVSMVSLGCGIAVVPQVVVENSPLQDRIDRLEVLQGLESFTVGLCVLKRRLGNPLIKAFWQVADSHHRDAARGK</sequence>
<name>A0A916QLU3_9GAMM</name>
<dbReference type="InterPro" id="IPR036390">
    <property type="entry name" value="WH_DNA-bd_sf"/>
</dbReference>
<dbReference type="InterPro" id="IPR005119">
    <property type="entry name" value="LysR_subst-bd"/>
</dbReference>
<keyword evidence="4" id="KW-0804">Transcription</keyword>
<evidence type="ECO:0000259" key="5">
    <source>
        <dbReference type="PROSITE" id="PS50931"/>
    </source>
</evidence>
<dbReference type="SUPFAM" id="SSF53850">
    <property type="entry name" value="Periplasmic binding protein-like II"/>
    <property type="match status" value="1"/>
</dbReference>
<feature type="domain" description="HTH lysR-type" evidence="5">
    <location>
        <begin position="1"/>
        <end position="58"/>
    </location>
</feature>
<dbReference type="Pfam" id="PF03466">
    <property type="entry name" value="LysR_substrate"/>
    <property type="match status" value="1"/>
</dbReference>
<dbReference type="EMBL" id="BMIY01000011">
    <property type="protein sequence ID" value="GFZ81526.1"/>
    <property type="molecule type" value="Genomic_DNA"/>
</dbReference>
<dbReference type="NCBIfam" id="NF008722">
    <property type="entry name" value="PRK11716.1"/>
    <property type="match status" value="1"/>
</dbReference>
<gene>
    <name evidence="6" type="primary">ilvY</name>
    <name evidence="6" type="ORF">GCM10011403_26080</name>
</gene>
<dbReference type="Proteomes" id="UP000627715">
    <property type="component" value="Unassembled WGS sequence"/>
</dbReference>